<keyword evidence="1" id="KW-0472">Membrane</keyword>
<keyword evidence="3" id="KW-1185">Reference proteome</keyword>
<evidence type="ECO:0000313" key="3">
    <source>
        <dbReference type="Proteomes" id="UP000242875"/>
    </source>
</evidence>
<gene>
    <name evidence="2" type="ORF">BZG36_01907</name>
</gene>
<accession>A0A261Y4I3</accession>
<organism evidence="2 3">
    <name type="scientific">Bifiguratus adelaidae</name>
    <dbReference type="NCBI Taxonomy" id="1938954"/>
    <lineage>
        <taxon>Eukaryota</taxon>
        <taxon>Fungi</taxon>
        <taxon>Fungi incertae sedis</taxon>
        <taxon>Mucoromycota</taxon>
        <taxon>Mucoromycotina</taxon>
        <taxon>Endogonomycetes</taxon>
        <taxon>Endogonales</taxon>
        <taxon>Endogonales incertae sedis</taxon>
        <taxon>Bifiguratus</taxon>
    </lineage>
</organism>
<keyword evidence="1" id="KW-0812">Transmembrane</keyword>
<sequence>MTLKNSMVDSMDVMDAVEEVYDDAPSSPFLATASSSSFTFHDMNSNDITVFIAAALQKGQLDAQTLTDLIMADDTDLSELEIEIWSDEPLLETQRRQDLLQILSQTQQTESEAYLTVYSTTSASTSTFSLPHSSLWLSYTCFLGRLMLMGGIVTLVFRQTRRSMDEKCIEP</sequence>
<reference evidence="2 3" key="1">
    <citation type="journal article" date="2017" name="Mycologia">
        <title>Bifiguratus adelaidae, gen. et sp. nov., a new member of Mucoromycotina in endophytic and soil-dwelling habitats.</title>
        <authorList>
            <person name="Torres-Cruz T.J."/>
            <person name="Billingsley Tobias T.L."/>
            <person name="Almatruk M."/>
            <person name="Hesse C."/>
            <person name="Kuske C.R."/>
            <person name="Desiro A."/>
            <person name="Benucci G.M."/>
            <person name="Bonito G."/>
            <person name="Stajich J.E."/>
            <person name="Dunlap C."/>
            <person name="Arnold A.E."/>
            <person name="Porras-Alfaro A."/>
        </authorList>
    </citation>
    <scope>NUCLEOTIDE SEQUENCE [LARGE SCALE GENOMIC DNA]</scope>
    <source>
        <strain evidence="2 3">AZ0501</strain>
    </source>
</reference>
<dbReference type="Proteomes" id="UP000242875">
    <property type="component" value="Unassembled WGS sequence"/>
</dbReference>
<name>A0A261Y4I3_9FUNG</name>
<feature type="transmembrane region" description="Helical" evidence="1">
    <location>
        <begin position="136"/>
        <end position="157"/>
    </location>
</feature>
<dbReference type="EMBL" id="MVBO01000014">
    <property type="protein sequence ID" value="OZJ05527.1"/>
    <property type="molecule type" value="Genomic_DNA"/>
</dbReference>
<evidence type="ECO:0000256" key="1">
    <source>
        <dbReference type="SAM" id="Phobius"/>
    </source>
</evidence>
<evidence type="ECO:0000313" key="2">
    <source>
        <dbReference type="EMBL" id="OZJ05527.1"/>
    </source>
</evidence>
<dbReference type="AlphaFoldDB" id="A0A261Y4I3"/>
<comment type="caution">
    <text evidence="2">The sequence shown here is derived from an EMBL/GenBank/DDBJ whole genome shotgun (WGS) entry which is preliminary data.</text>
</comment>
<proteinExistence type="predicted"/>
<keyword evidence="1" id="KW-1133">Transmembrane helix</keyword>
<protein>
    <submittedName>
        <fullName evidence="2">Uncharacterized protein</fullName>
    </submittedName>
</protein>